<accession>A0ABQ3Q4M3</accession>
<evidence type="ECO:0000259" key="3">
    <source>
        <dbReference type="Pfam" id="PF14200"/>
    </source>
</evidence>
<organism evidence="4 5">
    <name type="scientific">Streptomyces daghestanicus</name>
    <dbReference type="NCBI Taxonomy" id="66885"/>
    <lineage>
        <taxon>Bacteria</taxon>
        <taxon>Bacillati</taxon>
        <taxon>Actinomycetota</taxon>
        <taxon>Actinomycetes</taxon>
        <taxon>Kitasatosporales</taxon>
        <taxon>Streptomycetaceae</taxon>
        <taxon>Streptomyces</taxon>
    </lineage>
</organism>
<dbReference type="InterPro" id="IPR000772">
    <property type="entry name" value="Ricin_B_lectin"/>
</dbReference>
<keyword evidence="2" id="KW-1133">Transmembrane helix</keyword>
<proteinExistence type="predicted"/>
<comment type="caution">
    <text evidence="4">The sequence shown here is derived from an EMBL/GenBank/DDBJ whole genome shotgun (WGS) entry which is preliminary data.</text>
</comment>
<evidence type="ECO:0000256" key="1">
    <source>
        <dbReference type="SAM" id="MobiDB-lite"/>
    </source>
</evidence>
<gene>
    <name evidence="4" type="ORF">Sdagh_39470</name>
</gene>
<dbReference type="Proteomes" id="UP001052655">
    <property type="component" value="Unassembled WGS sequence"/>
</dbReference>
<reference evidence="4" key="1">
    <citation type="submission" date="2024-05" db="EMBL/GenBank/DDBJ databases">
        <title>Whole genome shotgun sequence of Streptomyces daghestanicus NBRC 12762.</title>
        <authorList>
            <person name="Komaki H."/>
            <person name="Tamura T."/>
        </authorList>
    </citation>
    <scope>NUCLEOTIDE SEQUENCE</scope>
    <source>
        <strain evidence="4">NBRC 12762</strain>
    </source>
</reference>
<dbReference type="RefSeq" id="WP_226535461.1">
    <property type="nucleotide sequence ID" value="NZ_BNDX01000010.1"/>
</dbReference>
<protein>
    <submittedName>
        <fullName evidence="4">Hydrogenase expression protein</fullName>
    </submittedName>
</protein>
<keyword evidence="2" id="KW-0472">Membrane</keyword>
<evidence type="ECO:0000313" key="5">
    <source>
        <dbReference type="Proteomes" id="UP001052655"/>
    </source>
</evidence>
<keyword evidence="2" id="KW-0812">Transmembrane</keyword>
<dbReference type="SUPFAM" id="SSF50370">
    <property type="entry name" value="Ricin B-like lectins"/>
    <property type="match status" value="1"/>
</dbReference>
<dbReference type="EMBL" id="BNDX01000010">
    <property type="protein sequence ID" value="GHI32217.1"/>
    <property type="molecule type" value="Genomic_DNA"/>
</dbReference>
<feature type="compositionally biased region" description="Gly residues" evidence="1">
    <location>
        <begin position="295"/>
        <end position="306"/>
    </location>
</feature>
<feature type="domain" description="Ricin B lectin" evidence="3">
    <location>
        <begin position="360"/>
        <end position="450"/>
    </location>
</feature>
<dbReference type="CDD" id="cd00161">
    <property type="entry name" value="beta-trefoil_Ricin-like"/>
    <property type="match status" value="1"/>
</dbReference>
<dbReference type="Pfam" id="PF14200">
    <property type="entry name" value="RicinB_lectin_2"/>
    <property type="match status" value="1"/>
</dbReference>
<sequence>MSLWTSLEPASATVDPGSSTRVRLRVRNTGDVVDEYRFEPVGDLAPWTVVEPATIRLYPGTTGTVELTFSPPRTPDATAGPNPYAVRITPTEHPDAVTVPEGNLTITPFSEVRAELVPVTVKGVFRGKPRLAVDNLGNTKVTASVSGSDQGDHLSYDLHPASVQIEPGRAVFVKGTLRPQRVTWFGSKEDRPYSLVLQRTGVEPLEVPGTFVQRGFLPRWLATFLSVFLALAIAFVMIWIAYKPQVRTSATEKVDEAGVALAPSPSETQDLAAPSVPAETPEAQAQPSAEESADSGGGGGGGGGGASPSPTKKKAESVVPAQNIMLRNTTSDMCAELPGRDKGEADGPVQQAVCAPGDQDNQMWNLEVKYAKGGPGGTALFQIRNTKDQFCMDLPDHGAAAVGTPVTEFTCDSTTTTDNQLWWADKQESGDYWIRNFASNHKCLAVEGDGGGALFSKLNLSDCSNVGDEEWKIIKPTQE</sequence>
<evidence type="ECO:0000313" key="4">
    <source>
        <dbReference type="EMBL" id="GHI32217.1"/>
    </source>
</evidence>
<name>A0ABQ3Q4M3_9ACTN</name>
<dbReference type="PROSITE" id="PS50231">
    <property type="entry name" value="RICIN_B_LECTIN"/>
    <property type="match status" value="1"/>
</dbReference>
<feature type="transmembrane region" description="Helical" evidence="2">
    <location>
        <begin position="220"/>
        <end position="242"/>
    </location>
</feature>
<dbReference type="Gene3D" id="2.80.10.50">
    <property type="match status" value="1"/>
</dbReference>
<feature type="compositionally biased region" description="Low complexity" evidence="1">
    <location>
        <begin position="277"/>
        <end position="290"/>
    </location>
</feature>
<feature type="region of interest" description="Disordered" evidence="1">
    <location>
        <begin position="258"/>
        <end position="322"/>
    </location>
</feature>
<keyword evidence="5" id="KW-1185">Reference proteome</keyword>
<evidence type="ECO:0000256" key="2">
    <source>
        <dbReference type="SAM" id="Phobius"/>
    </source>
</evidence>
<dbReference type="InterPro" id="IPR035992">
    <property type="entry name" value="Ricin_B-like_lectins"/>
</dbReference>